<feature type="transmembrane region" description="Helical" evidence="7">
    <location>
        <begin position="122"/>
        <end position="141"/>
    </location>
</feature>
<dbReference type="RefSeq" id="WP_125711784.1">
    <property type="nucleotide sequence ID" value="NZ_JBHTOP010000026.1"/>
</dbReference>
<dbReference type="Pfam" id="PF00528">
    <property type="entry name" value="BPD_transp_1"/>
    <property type="match status" value="1"/>
</dbReference>
<keyword evidence="6 7" id="KW-0472">Membrane</keyword>
<evidence type="ECO:0000313" key="10">
    <source>
        <dbReference type="Proteomes" id="UP001597267"/>
    </source>
</evidence>
<dbReference type="Proteomes" id="UP001597267">
    <property type="component" value="Unassembled WGS sequence"/>
</dbReference>
<keyword evidence="3" id="KW-1003">Cell membrane</keyword>
<keyword evidence="2 7" id="KW-0813">Transport</keyword>
<dbReference type="PANTHER" id="PTHR30450">
    <property type="entry name" value="ABC TRANSPORTER PERMEASE"/>
    <property type="match status" value="1"/>
</dbReference>
<name>A0ABW4JAD7_9LACO</name>
<feature type="transmembrane region" description="Helical" evidence="7">
    <location>
        <begin position="92"/>
        <end position="110"/>
    </location>
</feature>
<protein>
    <submittedName>
        <fullName evidence="9">Methionine ABC transporter permease</fullName>
    </submittedName>
</protein>
<accession>A0ABW4JAD7</accession>
<evidence type="ECO:0000259" key="8">
    <source>
        <dbReference type="PROSITE" id="PS50928"/>
    </source>
</evidence>
<sequence>MSETIQILQQNLGQALWETAEMVLISGIIGVVLGTLFGIFLYYFSNPLFSYKPWVNATVGFIVNAIRSFPFLILMVVLIPLARVLAGDPYTPMGGTVSLSIAAIPFYARLAEGSFTDVDQGVVEAACATGASFGLIFRQVLFPEALPSLIRGFVLTLISLLGYSAMVGTIGAGGVGNLAIQFGYNRYETGVLIVVIVILVVIVQVVQWLGDKLASHFTRA</sequence>
<dbReference type="PROSITE" id="PS50928">
    <property type="entry name" value="ABC_TM1"/>
    <property type="match status" value="1"/>
</dbReference>
<evidence type="ECO:0000313" key="9">
    <source>
        <dbReference type="EMBL" id="MFD1672633.1"/>
    </source>
</evidence>
<feature type="transmembrane region" description="Helical" evidence="7">
    <location>
        <begin position="191"/>
        <end position="210"/>
    </location>
</feature>
<evidence type="ECO:0000256" key="7">
    <source>
        <dbReference type="RuleBase" id="RU363032"/>
    </source>
</evidence>
<feature type="transmembrane region" description="Helical" evidence="7">
    <location>
        <begin position="22"/>
        <end position="44"/>
    </location>
</feature>
<organism evidence="9 10">
    <name type="scientific">Agrilactobacillus yilanensis</name>
    <dbReference type="NCBI Taxonomy" id="2485997"/>
    <lineage>
        <taxon>Bacteria</taxon>
        <taxon>Bacillati</taxon>
        <taxon>Bacillota</taxon>
        <taxon>Bacilli</taxon>
        <taxon>Lactobacillales</taxon>
        <taxon>Lactobacillaceae</taxon>
        <taxon>Agrilactobacillus</taxon>
    </lineage>
</organism>
<dbReference type="InterPro" id="IPR000515">
    <property type="entry name" value="MetI-like"/>
</dbReference>
<proteinExistence type="inferred from homology"/>
<comment type="caution">
    <text evidence="9">The sequence shown here is derived from an EMBL/GenBank/DDBJ whole genome shotgun (WGS) entry which is preliminary data.</text>
</comment>
<keyword evidence="10" id="KW-1185">Reference proteome</keyword>
<evidence type="ECO:0000256" key="3">
    <source>
        <dbReference type="ARBA" id="ARBA00022475"/>
    </source>
</evidence>
<comment type="subcellular location">
    <subcellularLocation>
        <location evidence="1 7">Cell membrane</location>
        <topology evidence="1 7">Multi-pass membrane protein</topology>
    </subcellularLocation>
</comment>
<dbReference type="InterPro" id="IPR051322">
    <property type="entry name" value="AA_ABC_Transporter_Permease"/>
</dbReference>
<evidence type="ECO:0000256" key="5">
    <source>
        <dbReference type="ARBA" id="ARBA00022989"/>
    </source>
</evidence>
<keyword evidence="4 7" id="KW-0812">Transmembrane</keyword>
<comment type="similarity">
    <text evidence="7">Belongs to the binding-protein-dependent transport system permease family.</text>
</comment>
<dbReference type="PANTHER" id="PTHR30450:SF1">
    <property type="entry name" value="D-METHIONINE TRANSPORT SYSTEM PERMEASE PROTEIN METI-RELATED"/>
    <property type="match status" value="1"/>
</dbReference>
<dbReference type="Gene3D" id="1.10.3720.10">
    <property type="entry name" value="MetI-like"/>
    <property type="match status" value="1"/>
</dbReference>
<evidence type="ECO:0000256" key="4">
    <source>
        <dbReference type="ARBA" id="ARBA00022692"/>
    </source>
</evidence>
<gene>
    <name evidence="9" type="ORF">ACFQ5M_11015</name>
</gene>
<evidence type="ECO:0000256" key="1">
    <source>
        <dbReference type="ARBA" id="ARBA00004651"/>
    </source>
</evidence>
<evidence type="ECO:0000256" key="6">
    <source>
        <dbReference type="ARBA" id="ARBA00023136"/>
    </source>
</evidence>
<reference evidence="10" key="1">
    <citation type="journal article" date="2019" name="Int. J. Syst. Evol. Microbiol.">
        <title>The Global Catalogue of Microorganisms (GCM) 10K type strain sequencing project: providing services to taxonomists for standard genome sequencing and annotation.</title>
        <authorList>
            <consortium name="The Broad Institute Genomics Platform"/>
            <consortium name="The Broad Institute Genome Sequencing Center for Infectious Disease"/>
            <person name="Wu L."/>
            <person name="Ma J."/>
        </authorList>
    </citation>
    <scope>NUCLEOTIDE SEQUENCE [LARGE SCALE GENOMIC DNA]</scope>
    <source>
        <strain evidence="10">CCM 8896</strain>
    </source>
</reference>
<feature type="transmembrane region" description="Helical" evidence="7">
    <location>
        <begin position="153"/>
        <end position="179"/>
    </location>
</feature>
<dbReference type="SUPFAM" id="SSF161098">
    <property type="entry name" value="MetI-like"/>
    <property type="match status" value="1"/>
</dbReference>
<dbReference type="EMBL" id="JBHTOP010000026">
    <property type="protein sequence ID" value="MFD1672633.1"/>
    <property type="molecule type" value="Genomic_DNA"/>
</dbReference>
<feature type="transmembrane region" description="Helical" evidence="7">
    <location>
        <begin position="65"/>
        <end position="86"/>
    </location>
</feature>
<evidence type="ECO:0000256" key="2">
    <source>
        <dbReference type="ARBA" id="ARBA00022448"/>
    </source>
</evidence>
<keyword evidence="5 7" id="KW-1133">Transmembrane helix</keyword>
<dbReference type="InterPro" id="IPR035906">
    <property type="entry name" value="MetI-like_sf"/>
</dbReference>
<feature type="domain" description="ABC transmembrane type-1" evidence="8">
    <location>
        <begin position="16"/>
        <end position="210"/>
    </location>
</feature>
<dbReference type="CDD" id="cd06261">
    <property type="entry name" value="TM_PBP2"/>
    <property type="match status" value="1"/>
</dbReference>